<name>A0ABP6RC30_9MICC</name>
<sequence length="151" mass="16090">MDASEPAALAIPGLDVTSEVMELGLQENGVIEVPPYGGGSPAGWFTRSPTPGEQGPSVILGHRNAYEGGPGIFAELPSMEVGDSVEVTRDDGSTAQFTVYRTEQFSQENFPTLEVYGNTEGSELRLITCDGLNEETGALEDNFIVYAKLQS</sequence>
<evidence type="ECO:0000313" key="3">
    <source>
        <dbReference type="Proteomes" id="UP001501736"/>
    </source>
</evidence>
<dbReference type="InterPro" id="IPR005754">
    <property type="entry name" value="Sortase"/>
</dbReference>
<dbReference type="Gene3D" id="2.40.260.10">
    <property type="entry name" value="Sortase"/>
    <property type="match status" value="1"/>
</dbReference>
<dbReference type="Proteomes" id="UP001501736">
    <property type="component" value="Unassembled WGS sequence"/>
</dbReference>
<dbReference type="NCBIfam" id="NF033748">
    <property type="entry name" value="class_F_sortase"/>
    <property type="match status" value="1"/>
</dbReference>
<dbReference type="EMBL" id="BAAAYG010000005">
    <property type="protein sequence ID" value="GAA3284456.1"/>
    <property type="molecule type" value="Genomic_DNA"/>
</dbReference>
<evidence type="ECO:0008006" key="4">
    <source>
        <dbReference type="Google" id="ProtNLM"/>
    </source>
</evidence>
<dbReference type="InterPro" id="IPR023365">
    <property type="entry name" value="Sortase_dom-sf"/>
</dbReference>
<keyword evidence="1" id="KW-0378">Hydrolase</keyword>
<proteinExistence type="predicted"/>
<gene>
    <name evidence="2" type="ORF">GCM10020260_15020</name>
</gene>
<dbReference type="RefSeq" id="WP_344719854.1">
    <property type="nucleotide sequence ID" value="NZ_BAAAYG010000005.1"/>
</dbReference>
<keyword evidence="3" id="KW-1185">Reference proteome</keyword>
<dbReference type="Pfam" id="PF04203">
    <property type="entry name" value="Sortase"/>
    <property type="match status" value="1"/>
</dbReference>
<organism evidence="2 3">
    <name type="scientific">Nesterenkonia halobia</name>
    <dbReference type="NCBI Taxonomy" id="37922"/>
    <lineage>
        <taxon>Bacteria</taxon>
        <taxon>Bacillati</taxon>
        <taxon>Actinomycetota</taxon>
        <taxon>Actinomycetes</taxon>
        <taxon>Micrococcales</taxon>
        <taxon>Micrococcaceae</taxon>
        <taxon>Nesterenkonia</taxon>
    </lineage>
</organism>
<protein>
    <recommendedName>
        <fullName evidence="4">Class F sortase</fullName>
    </recommendedName>
</protein>
<reference evidence="3" key="1">
    <citation type="journal article" date="2019" name="Int. J. Syst. Evol. Microbiol.">
        <title>The Global Catalogue of Microorganisms (GCM) 10K type strain sequencing project: providing services to taxonomists for standard genome sequencing and annotation.</title>
        <authorList>
            <consortium name="The Broad Institute Genomics Platform"/>
            <consortium name="The Broad Institute Genome Sequencing Center for Infectious Disease"/>
            <person name="Wu L."/>
            <person name="Ma J."/>
        </authorList>
    </citation>
    <scope>NUCLEOTIDE SEQUENCE [LARGE SCALE GENOMIC DNA]</scope>
    <source>
        <strain evidence="3">JCM 11483</strain>
    </source>
</reference>
<dbReference type="SUPFAM" id="SSF63817">
    <property type="entry name" value="Sortase"/>
    <property type="match status" value="1"/>
</dbReference>
<evidence type="ECO:0000256" key="1">
    <source>
        <dbReference type="ARBA" id="ARBA00022801"/>
    </source>
</evidence>
<accession>A0ABP6RC30</accession>
<evidence type="ECO:0000313" key="2">
    <source>
        <dbReference type="EMBL" id="GAA3284456.1"/>
    </source>
</evidence>
<comment type="caution">
    <text evidence="2">The sequence shown here is derived from an EMBL/GenBank/DDBJ whole genome shotgun (WGS) entry which is preliminary data.</text>
</comment>
<dbReference type="CDD" id="cd05829">
    <property type="entry name" value="Sortase_F"/>
    <property type="match status" value="1"/>
</dbReference>
<dbReference type="InterPro" id="IPR042001">
    <property type="entry name" value="Sortase_F"/>
</dbReference>